<gene>
    <name evidence="1" type="ORF">EVA_10383</name>
</gene>
<evidence type="ECO:0000313" key="1">
    <source>
        <dbReference type="EMBL" id="EJX01513.1"/>
    </source>
</evidence>
<reference evidence="1" key="1">
    <citation type="journal article" date="2012" name="PLoS ONE">
        <title>Gene sets for utilization of primary and secondary nutrition supplies in the distal gut of endangered iberian lynx.</title>
        <authorList>
            <person name="Alcaide M."/>
            <person name="Messina E."/>
            <person name="Richter M."/>
            <person name="Bargiela R."/>
            <person name="Peplies J."/>
            <person name="Huws S.A."/>
            <person name="Newbold C.J."/>
            <person name="Golyshin P.N."/>
            <person name="Simon M.A."/>
            <person name="Lopez G."/>
            <person name="Yakimov M.M."/>
            <person name="Ferrer M."/>
        </authorList>
    </citation>
    <scope>NUCLEOTIDE SEQUENCE</scope>
</reference>
<dbReference type="AlphaFoldDB" id="J9GHX0"/>
<accession>J9GHX0</accession>
<sequence>MSSNTFQLCYREYQTFPNFKRGDSRPYFFDMFIHKILVYLDYFIHKTLIIDD</sequence>
<protein>
    <submittedName>
        <fullName evidence="1">Uncharacterized protein</fullName>
    </submittedName>
</protein>
<proteinExistence type="predicted"/>
<name>J9GHX0_9ZZZZ</name>
<comment type="caution">
    <text evidence="1">The sequence shown here is derived from an EMBL/GenBank/DDBJ whole genome shotgun (WGS) entry which is preliminary data.</text>
</comment>
<organism evidence="1">
    <name type="scientific">gut metagenome</name>
    <dbReference type="NCBI Taxonomy" id="749906"/>
    <lineage>
        <taxon>unclassified sequences</taxon>
        <taxon>metagenomes</taxon>
        <taxon>organismal metagenomes</taxon>
    </lineage>
</organism>
<dbReference type="EMBL" id="AMCI01002929">
    <property type="protein sequence ID" value="EJX01513.1"/>
    <property type="molecule type" value="Genomic_DNA"/>
</dbReference>